<evidence type="ECO:0000313" key="2">
    <source>
        <dbReference type="Proteomes" id="UP000601789"/>
    </source>
</evidence>
<protein>
    <submittedName>
        <fullName evidence="1">Abi family protein</fullName>
    </submittedName>
</protein>
<reference evidence="1 2" key="1">
    <citation type="submission" date="2020-10" db="EMBL/GenBank/DDBJ databases">
        <title>Aquamicrobium zhengzhouensis sp. nov., a exopolysaccharide producing bacterium isolated from farmland soil.</title>
        <authorList>
            <person name="Wang X."/>
        </authorList>
    </citation>
    <scope>NUCLEOTIDE SEQUENCE [LARGE SCALE GENOMIC DNA]</scope>
    <source>
        <strain evidence="2">cd-1</strain>
    </source>
</reference>
<organism evidence="1 2">
    <name type="scientific">Aquamicrobium zhengzhouense</name>
    <dbReference type="NCBI Taxonomy" id="2781738"/>
    <lineage>
        <taxon>Bacteria</taxon>
        <taxon>Pseudomonadati</taxon>
        <taxon>Pseudomonadota</taxon>
        <taxon>Alphaproteobacteria</taxon>
        <taxon>Hyphomicrobiales</taxon>
        <taxon>Phyllobacteriaceae</taxon>
        <taxon>Aquamicrobium</taxon>
    </lineage>
</organism>
<dbReference type="Pfam" id="PF07751">
    <property type="entry name" value="Abi_2"/>
    <property type="match status" value="1"/>
</dbReference>
<proteinExistence type="predicted"/>
<dbReference type="RefSeq" id="WP_198477610.1">
    <property type="nucleotide sequence ID" value="NZ_JADGMQ010000013.1"/>
</dbReference>
<sequence length="129" mass="14287">MAETTGSYGADEGEWLRQEAALKSRQVLNSDQRCEANAALSGRPATMAVELLDFGPLSIFLSGMRYADLKKIAASYGIPSRDGPHLIKSWIRSISALRNACAHHTRVWNRPLIDRPPCPIWVHCLTSII</sequence>
<dbReference type="EMBL" id="JADGMQ010000013">
    <property type="protein sequence ID" value="MBI1622071.1"/>
    <property type="molecule type" value="Genomic_DNA"/>
</dbReference>
<keyword evidence="2" id="KW-1185">Reference proteome</keyword>
<name>A0ABS0SFN3_9HYPH</name>
<evidence type="ECO:0000313" key="1">
    <source>
        <dbReference type="EMBL" id="MBI1622071.1"/>
    </source>
</evidence>
<gene>
    <name evidence="1" type="ORF">IOD40_15540</name>
</gene>
<comment type="caution">
    <text evidence="1">The sequence shown here is derived from an EMBL/GenBank/DDBJ whole genome shotgun (WGS) entry which is preliminary data.</text>
</comment>
<dbReference type="Proteomes" id="UP000601789">
    <property type="component" value="Unassembled WGS sequence"/>
</dbReference>
<accession>A0ABS0SFN3</accession>
<dbReference type="InterPro" id="IPR011664">
    <property type="entry name" value="Abi_system_AbiD/AbiF-like"/>
</dbReference>